<proteinExistence type="predicted"/>
<name>A0A367IT02_RHIST</name>
<dbReference type="AlphaFoldDB" id="A0A367IT02"/>
<organism evidence="2 3">
    <name type="scientific">Rhizopus stolonifer</name>
    <name type="common">Rhizopus nigricans</name>
    <dbReference type="NCBI Taxonomy" id="4846"/>
    <lineage>
        <taxon>Eukaryota</taxon>
        <taxon>Fungi</taxon>
        <taxon>Fungi incertae sedis</taxon>
        <taxon>Mucoromycota</taxon>
        <taxon>Mucoromycotina</taxon>
        <taxon>Mucoromycetes</taxon>
        <taxon>Mucorales</taxon>
        <taxon>Mucorineae</taxon>
        <taxon>Rhizopodaceae</taxon>
        <taxon>Rhizopus</taxon>
    </lineage>
</organism>
<reference evidence="2 3" key="1">
    <citation type="journal article" date="2018" name="G3 (Bethesda)">
        <title>Phylogenetic and Phylogenomic Definition of Rhizopus Species.</title>
        <authorList>
            <person name="Gryganskyi A.P."/>
            <person name="Golan J."/>
            <person name="Dolatabadi S."/>
            <person name="Mondo S."/>
            <person name="Robb S."/>
            <person name="Idnurm A."/>
            <person name="Muszewska A."/>
            <person name="Steczkiewicz K."/>
            <person name="Masonjones S."/>
            <person name="Liao H.L."/>
            <person name="Gajdeczka M.T."/>
            <person name="Anike F."/>
            <person name="Vuek A."/>
            <person name="Anishchenko I.M."/>
            <person name="Voigt K."/>
            <person name="de Hoog G.S."/>
            <person name="Smith M.E."/>
            <person name="Heitman J."/>
            <person name="Vilgalys R."/>
            <person name="Stajich J.E."/>
        </authorList>
    </citation>
    <scope>NUCLEOTIDE SEQUENCE [LARGE SCALE GENOMIC DNA]</scope>
    <source>
        <strain evidence="2 3">LSU 92-RS-03</strain>
    </source>
</reference>
<accession>A0A367IT02</accession>
<feature type="compositionally biased region" description="Polar residues" evidence="1">
    <location>
        <begin position="26"/>
        <end position="39"/>
    </location>
</feature>
<keyword evidence="3" id="KW-1185">Reference proteome</keyword>
<evidence type="ECO:0000256" key="1">
    <source>
        <dbReference type="SAM" id="MobiDB-lite"/>
    </source>
</evidence>
<evidence type="ECO:0000313" key="3">
    <source>
        <dbReference type="Proteomes" id="UP000253551"/>
    </source>
</evidence>
<gene>
    <name evidence="2" type="ORF">CU098_002256</name>
</gene>
<sequence length="55" mass="6050">MEALSRDSGGIGMAPPKRNTVVPTPLNRSSMNTLSPTTTRKVKVEMKSYEDIKNN</sequence>
<dbReference type="EMBL" id="PJQM01005801">
    <property type="protein sequence ID" value="RCH80825.1"/>
    <property type="molecule type" value="Genomic_DNA"/>
</dbReference>
<feature type="compositionally biased region" description="Basic and acidic residues" evidence="1">
    <location>
        <begin position="42"/>
        <end position="55"/>
    </location>
</feature>
<protein>
    <submittedName>
        <fullName evidence="2">Uncharacterized protein</fullName>
    </submittedName>
</protein>
<dbReference type="Proteomes" id="UP000253551">
    <property type="component" value="Unassembled WGS sequence"/>
</dbReference>
<feature type="region of interest" description="Disordered" evidence="1">
    <location>
        <begin position="1"/>
        <end position="55"/>
    </location>
</feature>
<comment type="caution">
    <text evidence="2">The sequence shown here is derived from an EMBL/GenBank/DDBJ whole genome shotgun (WGS) entry which is preliminary data.</text>
</comment>
<evidence type="ECO:0000313" key="2">
    <source>
        <dbReference type="EMBL" id="RCH80825.1"/>
    </source>
</evidence>